<sequence length="118" mass="13391">MNEKPSVMLTSPHISKCRQGEIRLLTRKSKCIRHKQSSRNDRHLHFPQSTYYNFLPSPSTHTYASPPTNQGASYIPYLSFNSGSQWRISTQPGKQAETPVERLELFSPSAVSELNLVS</sequence>
<dbReference type="Proteomes" id="UP001054945">
    <property type="component" value="Unassembled WGS sequence"/>
</dbReference>
<reference evidence="1 2" key="1">
    <citation type="submission" date="2021-06" db="EMBL/GenBank/DDBJ databases">
        <title>Caerostris extrusa draft genome.</title>
        <authorList>
            <person name="Kono N."/>
            <person name="Arakawa K."/>
        </authorList>
    </citation>
    <scope>NUCLEOTIDE SEQUENCE [LARGE SCALE GENOMIC DNA]</scope>
</reference>
<dbReference type="EMBL" id="BPLR01000029">
    <property type="protein sequence ID" value="GIY91613.1"/>
    <property type="molecule type" value="Genomic_DNA"/>
</dbReference>
<comment type="caution">
    <text evidence="1">The sequence shown here is derived from an EMBL/GenBank/DDBJ whole genome shotgun (WGS) entry which is preliminary data.</text>
</comment>
<evidence type="ECO:0000313" key="1">
    <source>
        <dbReference type="EMBL" id="GIY91613.1"/>
    </source>
</evidence>
<evidence type="ECO:0000313" key="2">
    <source>
        <dbReference type="Proteomes" id="UP001054945"/>
    </source>
</evidence>
<dbReference type="AlphaFoldDB" id="A0AAV4XB14"/>
<organism evidence="1 2">
    <name type="scientific">Caerostris extrusa</name>
    <name type="common">Bark spider</name>
    <name type="synonym">Caerostris bankana</name>
    <dbReference type="NCBI Taxonomy" id="172846"/>
    <lineage>
        <taxon>Eukaryota</taxon>
        <taxon>Metazoa</taxon>
        <taxon>Ecdysozoa</taxon>
        <taxon>Arthropoda</taxon>
        <taxon>Chelicerata</taxon>
        <taxon>Arachnida</taxon>
        <taxon>Araneae</taxon>
        <taxon>Araneomorphae</taxon>
        <taxon>Entelegynae</taxon>
        <taxon>Araneoidea</taxon>
        <taxon>Araneidae</taxon>
        <taxon>Caerostris</taxon>
    </lineage>
</organism>
<keyword evidence="2" id="KW-1185">Reference proteome</keyword>
<proteinExistence type="predicted"/>
<protein>
    <submittedName>
        <fullName evidence="1">Uncharacterized protein</fullName>
    </submittedName>
</protein>
<name>A0AAV4XB14_CAEEX</name>
<gene>
    <name evidence="1" type="ORF">CEXT_604991</name>
</gene>
<accession>A0AAV4XB14</accession>